<evidence type="ECO:0000256" key="1">
    <source>
        <dbReference type="SAM" id="MobiDB-lite"/>
    </source>
</evidence>
<dbReference type="EMBL" id="JAWJWF010000051">
    <property type="protein sequence ID" value="KAK6617583.1"/>
    <property type="molecule type" value="Genomic_DNA"/>
</dbReference>
<evidence type="ECO:0000313" key="3">
    <source>
        <dbReference type="EMBL" id="KAK6617583.1"/>
    </source>
</evidence>
<dbReference type="InterPro" id="IPR044034">
    <property type="entry name" value="NAC-like_UBA"/>
</dbReference>
<feature type="region of interest" description="Disordered" evidence="1">
    <location>
        <begin position="363"/>
        <end position="387"/>
    </location>
</feature>
<dbReference type="InterPro" id="IPR038922">
    <property type="entry name" value="HYPK_UBA"/>
</dbReference>
<feature type="domain" description="ELMO" evidence="2">
    <location>
        <begin position="143"/>
        <end position="299"/>
    </location>
</feature>
<dbReference type="PROSITE" id="PS51335">
    <property type="entry name" value="ELMO"/>
    <property type="match status" value="1"/>
</dbReference>
<evidence type="ECO:0000259" key="2">
    <source>
        <dbReference type="PROSITE" id="PS51335"/>
    </source>
</evidence>
<dbReference type="Gene3D" id="1.10.8.10">
    <property type="entry name" value="DNA helicase RuvA subunit, C-terminal domain"/>
    <property type="match status" value="1"/>
</dbReference>
<dbReference type="InterPro" id="IPR006816">
    <property type="entry name" value="ELMO_dom"/>
</dbReference>
<name>A0ABR1AE96_POLSC</name>
<dbReference type="PANTHER" id="PTHR12771">
    <property type="entry name" value="ENGULFMENT AND CELL MOTILITY"/>
    <property type="match status" value="1"/>
</dbReference>
<protein>
    <recommendedName>
        <fullName evidence="2">ELMO domain-containing protein</fullName>
    </recommendedName>
</protein>
<accession>A0ABR1AE96</accession>
<organism evidence="3 4">
    <name type="scientific">Polyplax serrata</name>
    <name type="common">Common mouse louse</name>
    <dbReference type="NCBI Taxonomy" id="468196"/>
    <lineage>
        <taxon>Eukaryota</taxon>
        <taxon>Metazoa</taxon>
        <taxon>Ecdysozoa</taxon>
        <taxon>Arthropoda</taxon>
        <taxon>Hexapoda</taxon>
        <taxon>Insecta</taxon>
        <taxon>Pterygota</taxon>
        <taxon>Neoptera</taxon>
        <taxon>Paraneoptera</taxon>
        <taxon>Psocodea</taxon>
        <taxon>Troctomorpha</taxon>
        <taxon>Phthiraptera</taxon>
        <taxon>Anoplura</taxon>
        <taxon>Polyplacidae</taxon>
        <taxon>Polyplax</taxon>
    </lineage>
</organism>
<gene>
    <name evidence="3" type="ORF">RUM44_005171</name>
</gene>
<proteinExistence type="predicted"/>
<dbReference type="Proteomes" id="UP001359485">
    <property type="component" value="Unassembled WGS sequence"/>
</dbReference>
<dbReference type="Pfam" id="PF19026">
    <property type="entry name" value="UBA_HYPK"/>
    <property type="match status" value="1"/>
</dbReference>
<dbReference type="CDD" id="cd14361">
    <property type="entry name" value="UBA_HYPK"/>
    <property type="match status" value="1"/>
</dbReference>
<dbReference type="InterPro" id="IPR050868">
    <property type="entry name" value="ELMO_domain-containing"/>
</dbReference>
<dbReference type="Pfam" id="PF04727">
    <property type="entry name" value="ELMO_CED12"/>
    <property type="match status" value="1"/>
</dbReference>
<keyword evidence="4" id="KW-1185">Reference proteome</keyword>
<sequence length="477" mass="55331">MHLMKGIMISVHSILSFFYWYIRPLIKWFLRQTTKLCELQRICYGEVAGAPRTLAVESSLLQSRNPSIRGLYFIQEKMTNFTYRRALKHAIDTVIHCKRINPQVHVQFLRSFGKCMEQIWSYNNLVNTIEELRKTPYDCNNADHEEKLLQLWSLLVPDVKLVSRVTKQWQYIGFQGDDPKTDFRGMGILGLENLLFFASEYTSIAQRILLKSLHPQQGYAFAIVGINLTHLTYHLVKDGKAKTHMYNATRSPLSMRTFHQLYTYLYVEFDNFWTLSKPNNIMDFNYIRDRFEKNKRESLADTSTLFKVNVVVDKVNLPEIRKFKVNVKSGGQIQIFFIELVNCSPCTFCIVLYEKSKKMADDDLNGDSDEAQKTENSQRKVAKHDSGAADLEKVTDYAEEKEITSSDDFSELKFIGDRRTKEAADKIARERELAKVSIKKEDVDLIVRELEISRTVAERSLREHQGNLVNALAALTQ</sequence>
<feature type="compositionally biased region" description="Basic and acidic residues" evidence="1">
    <location>
        <begin position="370"/>
        <end position="387"/>
    </location>
</feature>
<reference evidence="3 4" key="1">
    <citation type="submission" date="2023-09" db="EMBL/GenBank/DDBJ databases">
        <title>Genomes of two closely related lineages of the louse Polyplax serrata with different host specificities.</title>
        <authorList>
            <person name="Martinu J."/>
            <person name="Tarabai H."/>
            <person name="Stefka J."/>
            <person name="Hypsa V."/>
        </authorList>
    </citation>
    <scope>NUCLEOTIDE SEQUENCE [LARGE SCALE GENOMIC DNA]</scope>
    <source>
        <strain evidence="3">98ZLc_SE</strain>
    </source>
</reference>
<comment type="caution">
    <text evidence="3">The sequence shown here is derived from an EMBL/GenBank/DDBJ whole genome shotgun (WGS) entry which is preliminary data.</text>
</comment>
<dbReference type="PANTHER" id="PTHR12771:SF51">
    <property type="entry name" value="LD01482P"/>
    <property type="match status" value="1"/>
</dbReference>
<evidence type="ECO:0000313" key="4">
    <source>
        <dbReference type="Proteomes" id="UP001359485"/>
    </source>
</evidence>